<dbReference type="EMBL" id="WMBQ01000001">
    <property type="protein sequence ID" value="MTD94283.1"/>
    <property type="molecule type" value="Genomic_DNA"/>
</dbReference>
<dbReference type="InterPro" id="IPR002477">
    <property type="entry name" value="Peptidoglycan-bd-like"/>
</dbReference>
<dbReference type="AlphaFoldDB" id="A0A6I3KIV1"/>
<evidence type="ECO:0000256" key="8">
    <source>
        <dbReference type="SAM" id="SignalP"/>
    </source>
</evidence>
<dbReference type="InterPro" id="IPR038063">
    <property type="entry name" value="Transpep_catalytic_dom"/>
</dbReference>
<dbReference type="Gene3D" id="1.10.101.10">
    <property type="entry name" value="PGBD-like superfamily/PGBD"/>
    <property type="match status" value="1"/>
</dbReference>
<dbReference type="InterPro" id="IPR045380">
    <property type="entry name" value="LD_TPept_scaffold_dom"/>
</dbReference>
<dbReference type="Gene3D" id="2.40.440.10">
    <property type="entry name" value="L,D-transpeptidase catalytic domain-like"/>
    <property type="match status" value="1"/>
</dbReference>
<keyword evidence="8" id="KW-0732">Signal</keyword>
<keyword evidence="3" id="KW-0808">Transferase</keyword>
<dbReference type="InterPro" id="IPR005490">
    <property type="entry name" value="LD_TPept_cat_dom"/>
</dbReference>
<feature type="chain" id="PRO_5026352338" evidence="8">
    <location>
        <begin position="20"/>
        <end position="596"/>
    </location>
</feature>
<dbReference type="InterPro" id="IPR036366">
    <property type="entry name" value="PGBDSf"/>
</dbReference>
<dbReference type="PROSITE" id="PS52029">
    <property type="entry name" value="LD_TPASE"/>
    <property type="match status" value="1"/>
</dbReference>
<dbReference type="GO" id="GO:0008360">
    <property type="term" value="P:regulation of cell shape"/>
    <property type="evidence" value="ECO:0007669"/>
    <property type="project" value="UniProtKB-UniRule"/>
</dbReference>
<dbReference type="CDD" id="cd16913">
    <property type="entry name" value="YkuD_like"/>
    <property type="match status" value="1"/>
</dbReference>
<comment type="similarity">
    <text evidence="2">Belongs to the YkuD family.</text>
</comment>
<evidence type="ECO:0000256" key="2">
    <source>
        <dbReference type="ARBA" id="ARBA00005992"/>
    </source>
</evidence>
<comment type="pathway">
    <text evidence="1 7">Cell wall biogenesis; peptidoglycan biosynthesis.</text>
</comment>
<keyword evidence="6 7" id="KW-0961">Cell wall biogenesis/degradation</keyword>
<dbReference type="GO" id="GO:0016740">
    <property type="term" value="F:transferase activity"/>
    <property type="evidence" value="ECO:0007669"/>
    <property type="project" value="UniProtKB-KW"/>
</dbReference>
<reference evidence="10 11" key="1">
    <citation type="submission" date="2019-11" db="EMBL/GenBank/DDBJ databases">
        <title>Identification of a novel strain.</title>
        <authorList>
            <person name="Xu Q."/>
            <person name="Wang G."/>
        </authorList>
    </citation>
    <scope>NUCLEOTIDE SEQUENCE [LARGE SCALE GENOMIC DNA]</scope>
    <source>
        <strain evidence="11">xq</strain>
    </source>
</reference>
<keyword evidence="4 7" id="KW-0133">Cell shape</keyword>
<evidence type="ECO:0000313" key="10">
    <source>
        <dbReference type="EMBL" id="MTD94283.1"/>
    </source>
</evidence>
<dbReference type="PANTHER" id="PTHR41533">
    <property type="entry name" value="L,D-TRANSPEPTIDASE HI_1667-RELATED"/>
    <property type="match status" value="1"/>
</dbReference>
<comment type="caution">
    <text evidence="10">The sequence shown here is derived from an EMBL/GenBank/DDBJ whole genome shotgun (WGS) entry which is preliminary data.</text>
</comment>
<evidence type="ECO:0000313" key="11">
    <source>
        <dbReference type="Proteomes" id="UP000440694"/>
    </source>
</evidence>
<feature type="active site" description="Nucleophile" evidence="7">
    <location>
        <position position="476"/>
    </location>
</feature>
<dbReference type="GO" id="GO:0004180">
    <property type="term" value="F:carboxypeptidase activity"/>
    <property type="evidence" value="ECO:0007669"/>
    <property type="project" value="UniProtKB-ARBA"/>
</dbReference>
<dbReference type="SUPFAM" id="SSF141523">
    <property type="entry name" value="L,D-transpeptidase catalytic domain-like"/>
    <property type="match status" value="1"/>
</dbReference>
<dbReference type="GO" id="GO:0009252">
    <property type="term" value="P:peptidoglycan biosynthetic process"/>
    <property type="evidence" value="ECO:0007669"/>
    <property type="project" value="UniProtKB-UniPathway"/>
</dbReference>
<evidence type="ECO:0000259" key="9">
    <source>
        <dbReference type="PROSITE" id="PS52029"/>
    </source>
</evidence>
<dbReference type="GO" id="GO:0071555">
    <property type="term" value="P:cell wall organization"/>
    <property type="evidence" value="ECO:0007669"/>
    <property type="project" value="UniProtKB-UniRule"/>
</dbReference>
<protein>
    <submittedName>
        <fullName evidence="10">L,D-transpeptidase family protein</fullName>
    </submittedName>
</protein>
<dbReference type="Pfam" id="PF03734">
    <property type="entry name" value="YkuD"/>
    <property type="match status" value="1"/>
</dbReference>
<dbReference type="SUPFAM" id="SSF47090">
    <property type="entry name" value="PGBD-like"/>
    <property type="match status" value="1"/>
</dbReference>
<keyword evidence="5 7" id="KW-0573">Peptidoglycan synthesis</keyword>
<feature type="signal peptide" evidence="8">
    <location>
        <begin position="1"/>
        <end position="19"/>
    </location>
</feature>
<proteinExistence type="inferred from homology"/>
<dbReference type="Pfam" id="PF01471">
    <property type="entry name" value="PG_binding_1"/>
    <property type="match status" value="1"/>
</dbReference>
<dbReference type="InterPro" id="IPR036365">
    <property type="entry name" value="PGBD-like_sf"/>
</dbReference>
<dbReference type="InterPro" id="IPR052905">
    <property type="entry name" value="LD-transpeptidase_YkuD-like"/>
</dbReference>
<sequence>MLRWRPLALGMASSLLFVAVGEAQQAKSPRVATAEPLPAVAPAVAPAPAPQDPLGIALQQKLTAPAKARADEGQARDRAALVGFYAARIYAPIWVTTSGFNAKATAVIAEFGKADDWGLAATDFPPPVIVAAAGDAPSPDALANAELELSLAALKYARYARGGRIIDPATQLSSYLDRKPQLLEPKDVIEKIAAAGEADAYLRGLNPQHPEFEKLRQKYLEMRNATAAAQVVMLPPGKVLAPGKSDPQVPLLRQRLKVALADGADPNLYDDVLKAAVVAYQTEQGTRPDGYVGNATRALLNDVEELGPEKLIANMEEWRWMPEDRGDLYVTVNIPEFTLRIVKSGAVIHTERVITGLVDKQTPVFSETMKSIAFQPRWNVPNSIKVNELYPSLARGGTSFHRQGLRLSRNGRDVDPESVDWGSTDIRTYDVYQPPGASNVLGELKFNFPNKHTVYMHDTNARQLFEQPSRPFSHGCMRVREPRRMAEILLNEDKGWDAAKIADLIANGPPNNEVPIDRKIGVHVTYFTAWVDEQGALQTARDVYGHERRISQALSGQWAQIAKGPNHLAPVRAPEPVYSGGFGSVGDFISQALGGF</sequence>
<feature type="active site" description="Proton donor/acceptor" evidence="7">
    <location>
        <position position="457"/>
    </location>
</feature>
<gene>
    <name evidence="10" type="ORF">GIW81_08035</name>
</gene>
<evidence type="ECO:0000256" key="3">
    <source>
        <dbReference type="ARBA" id="ARBA00022679"/>
    </source>
</evidence>
<accession>A0A6I3KIV1</accession>
<dbReference type="UniPathway" id="UPA00219"/>
<organism evidence="10 11">
    <name type="scientific">Hyphomicrobium album</name>
    <dbReference type="NCBI Taxonomy" id="2665159"/>
    <lineage>
        <taxon>Bacteria</taxon>
        <taxon>Pseudomonadati</taxon>
        <taxon>Pseudomonadota</taxon>
        <taxon>Alphaproteobacteria</taxon>
        <taxon>Hyphomicrobiales</taxon>
        <taxon>Hyphomicrobiaceae</taxon>
        <taxon>Hyphomicrobium</taxon>
    </lineage>
</organism>
<dbReference type="Pfam" id="PF20142">
    <property type="entry name" value="Scaffold"/>
    <property type="match status" value="1"/>
</dbReference>
<dbReference type="RefSeq" id="WP_154738727.1">
    <property type="nucleotide sequence ID" value="NZ_WMBQ01000001.1"/>
</dbReference>
<keyword evidence="11" id="KW-1185">Reference proteome</keyword>
<feature type="domain" description="L,D-TPase catalytic" evidence="9">
    <location>
        <begin position="328"/>
        <end position="504"/>
    </location>
</feature>
<evidence type="ECO:0000256" key="7">
    <source>
        <dbReference type="PROSITE-ProRule" id="PRU01373"/>
    </source>
</evidence>
<evidence type="ECO:0000256" key="4">
    <source>
        <dbReference type="ARBA" id="ARBA00022960"/>
    </source>
</evidence>
<evidence type="ECO:0000256" key="5">
    <source>
        <dbReference type="ARBA" id="ARBA00022984"/>
    </source>
</evidence>
<name>A0A6I3KIV1_9HYPH</name>
<evidence type="ECO:0000256" key="6">
    <source>
        <dbReference type="ARBA" id="ARBA00023316"/>
    </source>
</evidence>
<dbReference type="Proteomes" id="UP000440694">
    <property type="component" value="Unassembled WGS sequence"/>
</dbReference>
<evidence type="ECO:0000256" key="1">
    <source>
        <dbReference type="ARBA" id="ARBA00004752"/>
    </source>
</evidence>
<dbReference type="PANTHER" id="PTHR41533:SF2">
    <property type="entry name" value="BLR7131 PROTEIN"/>
    <property type="match status" value="1"/>
</dbReference>